<feature type="region of interest" description="Disordered" evidence="7">
    <location>
        <begin position="408"/>
        <end position="442"/>
    </location>
</feature>
<feature type="transmembrane region" description="Helical" evidence="8">
    <location>
        <begin position="1661"/>
        <end position="1677"/>
    </location>
</feature>
<feature type="compositionally biased region" description="Polar residues" evidence="7">
    <location>
        <begin position="1920"/>
        <end position="1933"/>
    </location>
</feature>
<protein>
    <submittedName>
        <fullName evidence="9">Sodium:dicarboxylate symporter family</fullName>
    </submittedName>
</protein>
<feature type="region of interest" description="Disordered" evidence="7">
    <location>
        <begin position="597"/>
        <end position="628"/>
    </location>
</feature>
<feature type="compositionally biased region" description="Polar residues" evidence="7">
    <location>
        <begin position="803"/>
        <end position="813"/>
    </location>
</feature>
<evidence type="ECO:0000256" key="5">
    <source>
        <dbReference type="ARBA" id="ARBA00022989"/>
    </source>
</evidence>
<feature type="region of interest" description="Disordered" evidence="7">
    <location>
        <begin position="1156"/>
        <end position="1180"/>
    </location>
</feature>
<feature type="transmembrane region" description="Helical" evidence="8">
    <location>
        <begin position="1731"/>
        <end position="1756"/>
    </location>
</feature>
<feature type="region of interest" description="Disordered" evidence="7">
    <location>
        <begin position="937"/>
        <end position="963"/>
    </location>
</feature>
<feature type="compositionally biased region" description="Low complexity" evidence="7">
    <location>
        <begin position="121"/>
        <end position="130"/>
    </location>
</feature>
<dbReference type="Proteomes" id="UP000602510">
    <property type="component" value="Unassembled WGS sequence"/>
</dbReference>
<reference evidence="9" key="1">
    <citation type="submission" date="2020-04" db="EMBL/GenBank/DDBJ databases">
        <title>Hybrid Assembly of Korean Phytophthora infestans isolates.</title>
        <authorList>
            <person name="Prokchorchik M."/>
            <person name="Lee Y."/>
            <person name="Seo J."/>
            <person name="Cho J.-H."/>
            <person name="Park Y.-E."/>
            <person name="Jang D.-C."/>
            <person name="Im J.-S."/>
            <person name="Choi J.-G."/>
            <person name="Park H.-J."/>
            <person name="Lee G.-B."/>
            <person name="Lee Y.-G."/>
            <person name="Hong S.-Y."/>
            <person name="Cho K."/>
            <person name="Sohn K.H."/>
        </authorList>
    </citation>
    <scope>NUCLEOTIDE SEQUENCE</scope>
    <source>
        <strain evidence="9">KR_1_A1</strain>
    </source>
</reference>
<feature type="region of interest" description="Disordered" evidence="7">
    <location>
        <begin position="1"/>
        <end position="70"/>
    </location>
</feature>
<feature type="compositionally biased region" description="Basic and acidic residues" evidence="7">
    <location>
        <begin position="252"/>
        <end position="263"/>
    </location>
</feature>
<feature type="compositionally biased region" description="Basic and acidic residues" evidence="7">
    <location>
        <begin position="313"/>
        <end position="330"/>
    </location>
</feature>
<feature type="compositionally biased region" description="Low complexity" evidence="7">
    <location>
        <begin position="900"/>
        <end position="919"/>
    </location>
</feature>
<evidence type="ECO:0000256" key="7">
    <source>
        <dbReference type="SAM" id="MobiDB-lite"/>
    </source>
</evidence>
<evidence type="ECO:0000313" key="9">
    <source>
        <dbReference type="EMBL" id="KAF4038425.1"/>
    </source>
</evidence>
<feature type="region of interest" description="Disordered" evidence="7">
    <location>
        <begin position="1062"/>
        <end position="1113"/>
    </location>
</feature>
<accession>A0A833T6Y6</accession>
<feature type="compositionally biased region" description="Basic and acidic residues" evidence="7">
    <location>
        <begin position="96"/>
        <end position="107"/>
    </location>
</feature>
<comment type="caution">
    <text evidence="9">The sequence shown here is derived from an EMBL/GenBank/DDBJ whole genome shotgun (WGS) entry which is preliminary data.</text>
</comment>
<feature type="region of interest" description="Disordered" evidence="7">
    <location>
        <begin position="777"/>
        <end position="837"/>
    </location>
</feature>
<feature type="region of interest" description="Disordered" evidence="7">
    <location>
        <begin position="900"/>
        <end position="920"/>
    </location>
</feature>
<feature type="transmembrane region" description="Helical" evidence="8">
    <location>
        <begin position="1435"/>
        <end position="1455"/>
    </location>
</feature>
<name>A0A833T6Y6_PHYIN</name>
<keyword evidence="4 8" id="KW-0812">Transmembrane</keyword>
<dbReference type="Gene3D" id="1.10.3860.10">
    <property type="entry name" value="Sodium:dicarboxylate symporter"/>
    <property type="match status" value="1"/>
</dbReference>
<keyword evidence="3" id="KW-1003">Cell membrane</keyword>
<evidence type="ECO:0000256" key="4">
    <source>
        <dbReference type="ARBA" id="ARBA00022692"/>
    </source>
</evidence>
<feature type="compositionally biased region" description="Low complexity" evidence="7">
    <location>
        <begin position="1085"/>
        <end position="1104"/>
    </location>
</feature>
<proteinExistence type="predicted"/>
<feature type="compositionally biased region" description="Low complexity" evidence="7">
    <location>
        <begin position="57"/>
        <end position="70"/>
    </location>
</feature>
<evidence type="ECO:0000256" key="6">
    <source>
        <dbReference type="ARBA" id="ARBA00023136"/>
    </source>
</evidence>
<evidence type="ECO:0000256" key="1">
    <source>
        <dbReference type="ARBA" id="ARBA00004651"/>
    </source>
</evidence>
<sequence>MAEIRPPTRESCRQSGRETESAFAAFLSDDSDDEEADDAHTRALLRMQEQADDSAYSDAPFKADPAAAASKVSMTDVLDLVALVERASRVVGGQLDVKEEKEPRDSDPQSPKRNTSARGTESAFADFVSDSSDEEDEDDADTRALLRMQQQADDRTYVDTLKMADESGNRFRLTWAKPGAFDAREDEALLGPRRLVEEATKTETTGTEDRPSDVDSFVDADADVVTRNASGPHDSLASRPPSFGDAGDSFFDEPRPSFSDEHSFTTGGDSFADNSFVYRPSLPDDDESPSEALKRVDSSFVDASFVYRPSVAGDDRTPKDRHAGRSDAEKAHVTVVHRPPLFSSDQTGSIDVATVAHSVESRPSLADNDHATLADGTADDVVYRPTLPDEEDGPEIVFGYTHAVKASTSTTEERSLEYRPSPTEANVFEGEEDDEPSFLSPSASSFIRPSDAVAFDCGGLADSSFRLHQVEADSAATEDDSFCSVLTDSCASNAPPELGTSEQPNGGSGAVQTFAGEQDESEASERAVDSATSASPAEVFPSTEASIEPPLSRKSSAASSTTSSHECFPQRRLTASRESWRVSALDLSESKHAFDEELGPLASDSQSPRASAGYSERQRQRLSSTVEERASASSNLSNSFASFHSQANFFVDDIQQSFSSVSSLSLDSRPSGDDSFFNVAILGDDVRDQDERRSSDIISQEEIGAETLDRSYSDLVQVDVAAGLDRSFSQLVDRDGFYPVGRDCNSANDTILGSSLASSAVSQSSATSDELPFVSFNGVKSPPSAGSTSIQLQKQVGKRSPRRQPTNRSQQALYRSFMLPRGRDVKPSRSPATTGTQSFSSAALLAAIKTRDARTNTRSEETEAGDVACGALLPLEPPLKLKLAPRGRGSLSSSLLAKSGAAASPVAPSSLTRSSVASSTDTADRLDFTGVYRGSANSLEASHSNDTSSNRPGQSREESKLEKRNDALKFDLFGVKLERSTSDSRTMQRASQRKVEEFFRKTHHKSVDDIDEREPHRWTNRKTRARTTVIQCVDDAEKMSRHFDGKPEAKIIDLKNLRHGGKRSGWHLEDDARPVPQREDSSKQAAMGMTTGTTSTGTTATRSMPSDHVSGPLHYVISPQAADAQKPKILAKKKTNTAGGGDGLGRHGAAVGRRAGNLSLTPSLPRLSANESPALSSSPFVTSFTPSSGFGASDGMGIGRSPGKSPVAFAGTATGFLWKAGSGFNGFKRSADAPFDASQVSYAQRSTLAGRVQSLSASLASTLRRFLPGRYAQQQSTTAGLTSPQSQCTAPAALPRGYDHNGFYELPFKVPGLNKPVGQRKEKTVESDRAWVRQWLILATCALLGLSLGAILVSVVSPSATVFNLSANEVREGQASNGEMVVSTGGRWLLLPGRLFLRVWTAVTTVLLLCYVSTGLADLVGCADKAALVLSFRSLGYALGLAGLAALEGVVAMWMTHSFGWFRGDSGTTSTEGSTLSDAIGATSLPKGIVGLLCAGDSEYLQRLGHDVFACSNASLTLPLYDEIAVDSPDNGPAVFRLQEVTTMLATPTSVSYYPASLGSRGNVTLSLLSALAPSNVASQFTPVELDELASLSGLVVFGLLLGYVCGKRMLSLRRDAQAVMFESVGSASTPDPHKARHYIIGILMELQLVLEWIVRPMERYLAPLGFFSLMLGHVVAHHREWRSLASPVSSLVVGVLSLLLLHAALVLPIVLRLLSSTHQRLPWLKTIRAFAPALLFAFTTDSVALTAPVSMQCYARANTTTRSAAQLATAVTAALSRNARALYLPLLVLWLLETSTSDEVRVSSTSYFAVWLLSLLSSFSGGSSRVTLAMAHTLWAVAVRDDASSAASVLPPTMPLVMVCDVMLSRVANVLTVMDQVVLAQFIAQHWDETVVGGHTATRNDDSNVYVASPSPLDDSQAPRPSSSAMLSSVYL</sequence>
<feature type="compositionally biased region" description="Polar residues" evidence="7">
    <location>
        <begin position="937"/>
        <end position="953"/>
    </location>
</feature>
<feature type="transmembrane region" description="Helical" evidence="8">
    <location>
        <begin position="1689"/>
        <end position="1711"/>
    </location>
</feature>
<feature type="compositionally biased region" description="Basic and acidic residues" evidence="7">
    <location>
        <begin position="194"/>
        <end position="213"/>
    </location>
</feature>
<feature type="region of interest" description="Disordered" evidence="7">
    <location>
        <begin position="1903"/>
        <end position="1933"/>
    </location>
</feature>
<gene>
    <name evidence="9" type="ORF">GN244_ATG09451</name>
</gene>
<organism evidence="9 10">
    <name type="scientific">Phytophthora infestans</name>
    <name type="common">Potato late blight agent</name>
    <name type="synonym">Botrytis infestans</name>
    <dbReference type="NCBI Taxonomy" id="4787"/>
    <lineage>
        <taxon>Eukaryota</taxon>
        <taxon>Sar</taxon>
        <taxon>Stramenopiles</taxon>
        <taxon>Oomycota</taxon>
        <taxon>Peronosporomycetes</taxon>
        <taxon>Peronosporales</taxon>
        <taxon>Peronosporaceae</taxon>
        <taxon>Phytophthora</taxon>
    </lineage>
</organism>
<feature type="region of interest" description="Disordered" evidence="7">
    <location>
        <begin position="192"/>
        <end position="295"/>
    </location>
</feature>
<feature type="compositionally biased region" description="Polar residues" evidence="7">
    <location>
        <begin position="108"/>
        <end position="119"/>
    </location>
</feature>
<feature type="compositionally biased region" description="Basic and acidic residues" evidence="7">
    <location>
        <begin position="954"/>
        <end position="963"/>
    </location>
</feature>
<keyword evidence="10" id="KW-1185">Reference proteome</keyword>
<evidence type="ECO:0000256" key="2">
    <source>
        <dbReference type="ARBA" id="ARBA00022448"/>
    </source>
</evidence>
<evidence type="ECO:0000313" key="10">
    <source>
        <dbReference type="Proteomes" id="UP000602510"/>
    </source>
</evidence>
<keyword evidence="6 8" id="KW-0472">Membrane</keyword>
<dbReference type="GO" id="GO:0015293">
    <property type="term" value="F:symporter activity"/>
    <property type="evidence" value="ECO:0007669"/>
    <property type="project" value="UniProtKB-KW"/>
</dbReference>
<dbReference type="EMBL" id="WSZM01000196">
    <property type="protein sequence ID" value="KAF4038425.1"/>
    <property type="molecule type" value="Genomic_DNA"/>
</dbReference>
<dbReference type="PANTHER" id="PTHR42865:SF7">
    <property type="entry name" value="PROTON_GLUTAMATE-ASPARTATE SYMPORTER"/>
    <property type="match status" value="1"/>
</dbReference>
<keyword evidence="5 8" id="KW-1133">Transmembrane helix</keyword>
<feature type="region of interest" description="Disordered" evidence="7">
    <location>
        <begin position="494"/>
        <end position="570"/>
    </location>
</feature>
<feature type="transmembrane region" description="Helical" evidence="8">
    <location>
        <begin position="1589"/>
        <end position="1607"/>
    </location>
</feature>
<dbReference type="SUPFAM" id="SSF118215">
    <property type="entry name" value="Proton glutamate symport protein"/>
    <property type="match status" value="1"/>
</dbReference>
<feature type="region of interest" description="Disordered" evidence="7">
    <location>
        <begin position="91"/>
        <end position="141"/>
    </location>
</feature>
<dbReference type="InterPro" id="IPR036458">
    <property type="entry name" value="Na:dicarbo_symporter_sf"/>
</dbReference>
<feature type="compositionally biased region" description="Acidic residues" evidence="7">
    <location>
        <begin position="131"/>
        <end position="140"/>
    </location>
</feature>
<feature type="compositionally biased region" description="Low complexity" evidence="7">
    <location>
        <begin position="555"/>
        <end position="564"/>
    </location>
</feature>
<comment type="subcellular location">
    <subcellularLocation>
        <location evidence="1">Cell membrane</location>
        <topology evidence="1">Multi-pass membrane protein</topology>
    </subcellularLocation>
</comment>
<feature type="transmembrane region" description="Helical" evidence="8">
    <location>
        <begin position="1399"/>
        <end position="1423"/>
    </location>
</feature>
<evidence type="ECO:0000256" key="3">
    <source>
        <dbReference type="ARBA" id="ARBA00022475"/>
    </source>
</evidence>
<feature type="compositionally biased region" description="Basic and acidic residues" evidence="7">
    <location>
        <begin position="1066"/>
        <end position="1082"/>
    </location>
</feature>
<dbReference type="Pfam" id="PF00375">
    <property type="entry name" value="SDF"/>
    <property type="match status" value="1"/>
</dbReference>
<feature type="compositionally biased region" description="Polar residues" evidence="7">
    <location>
        <begin position="784"/>
        <end position="794"/>
    </location>
</feature>
<dbReference type="PANTHER" id="PTHR42865">
    <property type="entry name" value="PROTON/GLUTAMATE-ASPARTATE SYMPORTER"/>
    <property type="match status" value="1"/>
</dbReference>
<dbReference type="GO" id="GO:0005886">
    <property type="term" value="C:plasma membrane"/>
    <property type="evidence" value="ECO:0007669"/>
    <property type="project" value="UniProtKB-SubCell"/>
</dbReference>
<feature type="compositionally biased region" description="Basic and acidic residues" evidence="7">
    <location>
        <begin position="1"/>
        <end position="20"/>
    </location>
</feature>
<feature type="region of interest" description="Disordered" evidence="7">
    <location>
        <begin position="311"/>
        <end position="330"/>
    </location>
</feature>
<keyword evidence="2" id="KW-0813">Transport</keyword>
<dbReference type="InterPro" id="IPR001991">
    <property type="entry name" value="Na-dicarboxylate_symporter"/>
</dbReference>
<evidence type="ECO:0000256" key="8">
    <source>
        <dbReference type="SAM" id="Phobius"/>
    </source>
</evidence>